<proteinExistence type="predicted"/>
<feature type="domain" description="Methyltransferase type 11" evidence="1">
    <location>
        <begin position="52"/>
        <end position="161"/>
    </location>
</feature>
<dbReference type="Proteomes" id="UP001056384">
    <property type="component" value="Chromosome 1"/>
</dbReference>
<name>A0A9Q9EG23_9PEZI</name>
<dbReference type="InterPro" id="IPR013216">
    <property type="entry name" value="Methyltransf_11"/>
</dbReference>
<dbReference type="Gene3D" id="3.40.50.150">
    <property type="entry name" value="Vaccinia Virus protein VP39"/>
    <property type="match status" value="1"/>
</dbReference>
<dbReference type="AlphaFoldDB" id="A0A9Q9EG23"/>
<evidence type="ECO:0000313" key="3">
    <source>
        <dbReference type="Proteomes" id="UP001056384"/>
    </source>
</evidence>
<evidence type="ECO:0000313" key="2">
    <source>
        <dbReference type="EMBL" id="USW48272.1"/>
    </source>
</evidence>
<dbReference type="Pfam" id="PF08241">
    <property type="entry name" value="Methyltransf_11"/>
    <property type="match status" value="1"/>
</dbReference>
<gene>
    <name evidence="2" type="ORF">Slin15195_G015910</name>
</gene>
<sequence length="285" mass="31363">MASLSNTQGADWQEVAKIYKQLTVSVSNRPIEAMLDKANALLPFSEATGIHDSGCGPGPVLSRLISKYGAQLPQDCTLSASDFSSGMIEQMEQVKKEEADRDPSSPWSRVETSVLDAMDLKGIEDGSKSHVTAGWVYFMTSSPQKCLAESLRVLKTGGALTCSSWEDSQWMQLMKLVHEVRPDAPVMKIPEEWQSTRGLQTELEQAGFSAVEAVQVEVEMHFDSYDALLDLLTTKLPHMVKTLSTWSQHEVARLRNIMEGRLREFCPTAPGKMTGVALVAVGRKA</sequence>
<dbReference type="CDD" id="cd02440">
    <property type="entry name" value="AdoMet_MTases"/>
    <property type="match status" value="1"/>
</dbReference>
<accession>A0A9Q9EG23</accession>
<reference evidence="2" key="1">
    <citation type="submission" date="2022-06" db="EMBL/GenBank/DDBJ databases">
        <title>Complete genome sequences of two strains of the flax pathogen Septoria linicola.</title>
        <authorList>
            <person name="Lapalu N."/>
            <person name="Simon A."/>
            <person name="Demenou B."/>
            <person name="Paumier D."/>
            <person name="Guillot M.-P."/>
            <person name="Gout L."/>
            <person name="Valade R."/>
        </authorList>
    </citation>
    <scope>NUCLEOTIDE SEQUENCE</scope>
    <source>
        <strain evidence="2">SE15195</strain>
    </source>
</reference>
<keyword evidence="2" id="KW-0489">Methyltransferase</keyword>
<organism evidence="2 3">
    <name type="scientific">Septoria linicola</name>
    <dbReference type="NCBI Taxonomy" id="215465"/>
    <lineage>
        <taxon>Eukaryota</taxon>
        <taxon>Fungi</taxon>
        <taxon>Dikarya</taxon>
        <taxon>Ascomycota</taxon>
        <taxon>Pezizomycotina</taxon>
        <taxon>Dothideomycetes</taxon>
        <taxon>Dothideomycetidae</taxon>
        <taxon>Mycosphaerellales</taxon>
        <taxon>Mycosphaerellaceae</taxon>
        <taxon>Septoria</taxon>
    </lineage>
</organism>
<dbReference type="EMBL" id="CP099418">
    <property type="protein sequence ID" value="USW48272.1"/>
    <property type="molecule type" value="Genomic_DNA"/>
</dbReference>
<keyword evidence="2" id="KW-0808">Transferase</keyword>
<dbReference type="SUPFAM" id="SSF53335">
    <property type="entry name" value="S-adenosyl-L-methionine-dependent methyltransferases"/>
    <property type="match status" value="1"/>
</dbReference>
<keyword evidence="3" id="KW-1185">Reference proteome</keyword>
<dbReference type="GO" id="GO:0032259">
    <property type="term" value="P:methylation"/>
    <property type="evidence" value="ECO:0007669"/>
    <property type="project" value="UniProtKB-KW"/>
</dbReference>
<protein>
    <submittedName>
        <fullName evidence="2">Methyltransferase type 11, S-adenosyl-L-methionine-dependent methyltransferase</fullName>
    </submittedName>
</protein>
<dbReference type="OrthoDB" id="2013972at2759"/>
<evidence type="ECO:0000259" key="1">
    <source>
        <dbReference type="Pfam" id="PF08241"/>
    </source>
</evidence>
<dbReference type="GO" id="GO:0008757">
    <property type="term" value="F:S-adenosylmethionine-dependent methyltransferase activity"/>
    <property type="evidence" value="ECO:0007669"/>
    <property type="project" value="InterPro"/>
</dbReference>
<dbReference type="InterPro" id="IPR029063">
    <property type="entry name" value="SAM-dependent_MTases_sf"/>
</dbReference>